<gene>
    <name evidence="15" type="ORF">LSH36_723g01034</name>
</gene>
<keyword evidence="5" id="KW-0312">Gluconeogenesis</keyword>
<keyword evidence="7" id="KW-0378">Hydrolase</keyword>
<protein>
    <recommendedName>
        <fullName evidence="4">glucose-6-phosphatase</fullName>
        <ecNumber evidence="4">3.1.3.9</ecNumber>
    </recommendedName>
</protein>
<reference evidence="15" key="1">
    <citation type="journal article" date="2023" name="Mol. Biol. Evol.">
        <title>Third-Generation Sequencing Reveals the Adaptive Role of the Epigenome in Three Deep-Sea Polychaetes.</title>
        <authorList>
            <person name="Perez M."/>
            <person name="Aroh O."/>
            <person name="Sun Y."/>
            <person name="Lan Y."/>
            <person name="Juniper S.K."/>
            <person name="Young C.R."/>
            <person name="Angers B."/>
            <person name="Qian P.Y."/>
        </authorList>
    </citation>
    <scope>NUCLEOTIDE SEQUENCE</scope>
    <source>
        <strain evidence="15">P08H-3</strain>
    </source>
</reference>
<name>A0AAD9J3D7_9ANNE</name>
<dbReference type="GO" id="GO:0004346">
    <property type="term" value="F:glucose-6-phosphatase activity"/>
    <property type="evidence" value="ECO:0007669"/>
    <property type="project" value="UniProtKB-EC"/>
</dbReference>
<evidence type="ECO:0000256" key="2">
    <source>
        <dbReference type="ARBA" id="ARBA00004742"/>
    </source>
</evidence>
<keyword evidence="6 13" id="KW-0812">Transmembrane</keyword>
<dbReference type="EMBL" id="JAODUP010000723">
    <property type="protein sequence ID" value="KAK2144875.1"/>
    <property type="molecule type" value="Genomic_DNA"/>
</dbReference>
<evidence type="ECO:0000313" key="15">
    <source>
        <dbReference type="EMBL" id="KAK2144875.1"/>
    </source>
</evidence>
<feature type="binding site" evidence="12">
    <location>
        <position position="113"/>
    </location>
    <ligand>
        <name>substrate</name>
    </ligand>
</feature>
<dbReference type="InterPro" id="IPR036938">
    <property type="entry name" value="PAP2/HPO_sf"/>
</dbReference>
<dbReference type="PANTHER" id="PTHR12591">
    <property type="entry name" value="GLUCOSE-6-PHOSPHATASE"/>
    <property type="match status" value="1"/>
</dbReference>
<dbReference type="AlphaFoldDB" id="A0AAD9J3D7"/>
<keyword evidence="16" id="KW-1185">Reference proteome</keyword>
<evidence type="ECO:0000313" key="16">
    <source>
        <dbReference type="Proteomes" id="UP001208570"/>
    </source>
</evidence>
<dbReference type="InterPro" id="IPR016275">
    <property type="entry name" value="Glucose-6-phosphatase"/>
</dbReference>
<dbReference type="Gene3D" id="1.20.144.10">
    <property type="entry name" value="Phosphatidic acid phosphatase type 2/haloperoxidase"/>
    <property type="match status" value="1"/>
</dbReference>
<evidence type="ECO:0000256" key="5">
    <source>
        <dbReference type="ARBA" id="ARBA00022432"/>
    </source>
</evidence>
<feature type="transmembrane region" description="Helical" evidence="13">
    <location>
        <begin position="234"/>
        <end position="256"/>
    </location>
</feature>
<evidence type="ECO:0000256" key="6">
    <source>
        <dbReference type="ARBA" id="ARBA00022692"/>
    </source>
</evidence>
<comment type="pathway">
    <text evidence="2">Carbohydrate biosynthesis; gluconeogenesis.</text>
</comment>
<dbReference type="GO" id="GO:0005789">
    <property type="term" value="C:endoplasmic reticulum membrane"/>
    <property type="evidence" value="ECO:0007669"/>
    <property type="project" value="UniProtKB-SubCell"/>
</dbReference>
<accession>A0AAD9J3D7</accession>
<evidence type="ECO:0000256" key="8">
    <source>
        <dbReference type="ARBA" id="ARBA00022824"/>
    </source>
</evidence>
<dbReference type="PANTHER" id="PTHR12591:SF0">
    <property type="entry name" value="FI19814P1"/>
    <property type="match status" value="1"/>
</dbReference>
<evidence type="ECO:0000256" key="1">
    <source>
        <dbReference type="ARBA" id="ARBA00004477"/>
    </source>
</evidence>
<feature type="active site" description="Proton donor" evidence="11">
    <location>
        <position position="148"/>
    </location>
</feature>
<evidence type="ECO:0000256" key="4">
    <source>
        <dbReference type="ARBA" id="ARBA00012634"/>
    </source>
</evidence>
<proteinExistence type="inferred from homology"/>
<organism evidence="15 16">
    <name type="scientific">Paralvinella palmiformis</name>
    <dbReference type="NCBI Taxonomy" id="53620"/>
    <lineage>
        <taxon>Eukaryota</taxon>
        <taxon>Metazoa</taxon>
        <taxon>Spiralia</taxon>
        <taxon>Lophotrochozoa</taxon>
        <taxon>Annelida</taxon>
        <taxon>Polychaeta</taxon>
        <taxon>Sedentaria</taxon>
        <taxon>Canalipalpata</taxon>
        <taxon>Terebellida</taxon>
        <taxon>Terebelliformia</taxon>
        <taxon>Alvinellidae</taxon>
        <taxon>Paralvinella</taxon>
    </lineage>
</organism>
<evidence type="ECO:0000256" key="12">
    <source>
        <dbReference type="PIRSR" id="PIRSR000905-2"/>
    </source>
</evidence>
<feature type="transmembrane region" description="Helical" evidence="13">
    <location>
        <begin position="205"/>
        <end position="222"/>
    </location>
</feature>
<dbReference type="EC" id="3.1.3.9" evidence="4"/>
<dbReference type="PIRSF" id="PIRSF000905">
    <property type="entry name" value="Glucose-6-phosphatase"/>
    <property type="match status" value="1"/>
</dbReference>
<dbReference type="SMART" id="SM00014">
    <property type="entry name" value="acidPPc"/>
    <property type="match status" value="1"/>
</dbReference>
<dbReference type="Proteomes" id="UP001208570">
    <property type="component" value="Unassembled WGS sequence"/>
</dbReference>
<dbReference type="InterPro" id="IPR000326">
    <property type="entry name" value="PAP2/HPO"/>
</dbReference>
<comment type="subcellular location">
    <subcellularLocation>
        <location evidence="1">Endoplasmic reticulum membrane</location>
        <topology evidence="1">Multi-pass membrane protein</topology>
    </subcellularLocation>
</comment>
<feature type="domain" description="Phosphatidic acid phosphatase type 2/haloperoxidase" evidence="14">
    <location>
        <begin position="87"/>
        <end position="222"/>
    </location>
</feature>
<evidence type="ECO:0000256" key="7">
    <source>
        <dbReference type="ARBA" id="ARBA00022801"/>
    </source>
</evidence>
<evidence type="ECO:0000256" key="13">
    <source>
        <dbReference type="SAM" id="Phobius"/>
    </source>
</evidence>
<dbReference type="Pfam" id="PF01569">
    <property type="entry name" value="PAP2"/>
    <property type="match status" value="1"/>
</dbReference>
<comment type="caution">
    <text evidence="15">The sequence shown here is derived from an EMBL/GenBank/DDBJ whole genome shotgun (WGS) entry which is preliminary data.</text>
</comment>
<evidence type="ECO:0000256" key="10">
    <source>
        <dbReference type="ARBA" id="ARBA00023136"/>
    </source>
</evidence>
<keyword evidence="10 13" id="KW-0472">Membrane</keyword>
<feature type="transmembrane region" description="Helical" evidence="13">
    <location>
        <begin position="341"/>
        <end position="362"/>
    </location>
</feature>
<feature type="transmembrane region" description="Helical" evidence="13">
    <location>
        <begin position="179"/>
        <end position="199"/>
    </location>
</feature>
<feature type="active site" description="Nucleophile" evidence="11">
    <location>
        <position position="202"/>
    </location>
</feature>
<evidence type="ECO:0000259" key="14">
    <source>
        <dbReference type="SMART" id="SM00014"/>
    </source>
</evidence>
<dbReference type="GO" id="GO:0006094">
    <property type="term" value="P:gluconeogenesis"/>
    <property type="evidence" value="ECO:0007669"/>
    <property type="project" value="UniProtKB-KW"/>
</dbReference>
<dbReference type="SUPFAM" id="SSF48317">
    <property type="entry name" value="Acid phosphatase/Vanadium-dependent haloperoxidase"/>
    <property type="match status" value="1"/>
</dbReference>
<evidence type="ECO:0000256" key="9">
    <source>
        <dbReference type="ARBA" id="ARBA00022989"/>
    </source>
</evidence>
<keyword evidence="8" id="KW-0256">Endoplasmic reticulum</keyword>
<evidence type="ECO:0000256" key="11">
    <source>
        <dbReference type="PIRSR" id="PIRSR000905-1"/>
    </source>
</evidence>
<evidence type="ECO:0000256" key="3">
    <source>
        <dbReference type="ARBA" id="ARBA00009266"/>
    </source>
</evidence>
<dbReference type="GO" id="GO:0051156">
    <property type="term" value="P:glucose 6-phosphate metabolic process"/>
    <property type="evidence" value="ECO:0007669"/>
    <property type="project" value="TreeGrafter"/>
</dbReference>
<keyword evidence="9 13" id="KW-1133">Transmembrane helix</keyword>
<sequence length="380" mass="43370">MAQRYDVKYHLHTDDTQLHLSLDLDNLCDMSPVLMDRLHLLGVDFILSLQHYFKHQDEVMLFLSHIGDPKNAFLIYFPLAFFCHRATGIKVMWAAVISEWLNSALKWILFGQRPYWWIHTSGLYGDEVPHLEQYRLTCETGPGSPSGHAMVTSSVTFVLMRCYLKYQASNTKRGYVRKIVLWTTFLSLMILVCISRCFIATHFPHQVIAGVIVGSVIGEAIFRHDTTAVSLRTYVLLSPIIMMSAPMFYSLVSILGQDPVWSVTLSQTWCAKTEWVHLDTTLFYAATRDASVLLSTGLGLWMTHNQLEQDGINGRVIVQTGVSVTFARLMERVKVNQQVPLLFYSVAFAKYFLLFTVMVVFVRKISNLLQPLNKSQKKDG</sequence>
<feature type="binding site" evidence="12">
    <location>
        <position position="196"/>
    </location>
    <ligand>
        <name>substrate</name>
    </ligand>
</feature>
<comment type="similarity">
    <text evidence="3">Belongs to the glucose-6-phosphatase family.</text>
</comment>